<name>A0AAV4WN03_9ARAC</name>
<organism evidence="1 2">
    <name type="scientific">Caerostris darwini</name>
    <dbReference type="NCBI Taxonomy" id="1538125"/>
    <lineage>
        <taxon>Eukaryota</taxon>
        <taxon>Metazoa</taxon>
        <taxon>Ecdysozoa</taxon>
        <taxon>Arthropoda</taxon>
        <taxon>Chelicerata</taxon>
        <taxon>Arachnida</taxon>
        <taxon>Araneae</taxon>
        <taxon>Araneomorphae</taxon>
        <taxon>Entelegynae</taxon>
        <taxon>Araneoidea</taxon>
        <taxon>Araneidae</taxon>
        <taxon>Caerostris</taxon>
    </lineage>
</organism>
<dbReference type="AlphaFoldDB" id="A0AAV4WN03"/>
<comment type="caution">
    <text evidence="1">The sequence shown here is derived from an EMBL/GenBank/DDBJ whole genome shotgun (WGS) entry which is preliminary data.</text>
</comment>
<dbReference type="Proteomes" id="UP001054837">
    <property type="component" value="Unassembled WGS sequence"/>
</dbReference>
<evidence type="ECO:0000313" key="2">
    <source>
        <dbReference type="Proteomes" id="UP001054837"/>
    </source>
</evidence>
<dbReference type="EMBL" id="BPLQ01014912">
    <property type="protein sequence ID" value="GIY84261.1"/>
    <property type="molecule type" value="Genomic_DNA"/>
</dbReference>
<protein>
    <submittedName>
        <fullName evidence="1">Uncharacterized protein</fullName>
    </submittedName>
</protein>
<keyword evidence="2" id="KW-1185">Reference proteome</keyword>
<evidence type="ECO:0000313" key="1">
    <source>
        <dbReference type="EMBL" id="GIY84261.1"/>
    </source>
</evidence>
<sequence length="102" mass="11353">MTMIPMPPLQNLSPPINVVPVPLNKGFPNRNDKRLNQSVLNRRPSQMHKCIQILITSFTPRGFTILRTTIPTLENGILVPDTSEEGGGKNGMHTHNVTFVIL</sequence>
<reference evidence="1 2" key="1">
    <citation type="submission" date="2021-06" db="EMBL/GenBank/DDBJ databases">
        <title>Caerostris darwini draft genome.</title>
        <authorList>
            <person name="Kono N."/>
            <person name="Arakawa K."/>
        </authorList>
    </citation>
    <scope>NUCLEOTIDE SEQUENCE [LARGE SCALE GENOMIC DNA]</scope>
</reference>
<accession>A0AAV4WN03</accession>
<gene>
    <name evidence="1" type="ORF">CDAR_382101</name>
</gene>
<proteinExistence type="predicted"/>